<dbReference type="InterPro" id="IPR031807">
    <property type="entry name" value="HicB-like"/>
</dbReference>
<evidence type="ECO:0000259" key="1">
    <source>
        <dbReference type="Pfam" id="PF15919"/>
    </source>
</evidence>
<keyword evidence="3" id="KW-1185">Reference proteome</keyword>
<dbReference type="PANTHER" id="PTHR34504">
    <property type="entry name" value="ANTITOXIN HICB"/>
    <property type="match status" value="1"/>
</dbReference>
<evidence type="ECO:0000313" key="2">
    <source>
        <dbReference type="EMBL" id="BDG60257.1"/>
    </source>
</evidence>
<dbReference type="KEGG" id="cmic:caldi_13470"/>
<evidence type="ECO:0000313" key="3">
    <source>
        <dbReference type="Proteomes" id="UP001163687"/>
    </source>
</evidence>
<gene>
    <name evidence="2" type="ORF">caldi_13470</name>
</gene>
<dbReference type="PANTHER" id="PTHR34504:SF2">
    <property type="entry name" value="UPF0150 PROTEIN SSL0259"/>
    <property type="match status" value="1"/>
</dbReference>
<feature type="domain" description="HicB-like antitoxin of toxin-antitoxin system" evidence="1">
    <location>
        <begin position="5"/>
        <end position="54"/>
    </location>
</feature>
<dbReference type="SUPFAM" id="SSF143100">
    <property type="entry name" value="TTHA1013/TTHA0281-like"/>
    <property type="match status" value="1"/>
</dbReference>
<dbReference type="EMBL" id="AP025628">
    <property type="protein sequence ID" value="BDG60257.1"/>
    <property type="molecule type" value="Genomic_DNA"/>
</dbReference>
<dbReference type="InterPro" id="IPR035069">
    <property type="entry name" value="TTHA1013/TTHA0281-like"/>
</dbReference>
<dbReference type="AlphaFoldDB" id="A0AA35CJB0"/>
<dbReference type="Proteomes" id="UP001163687">
    <property type="component" value="Chromosome"/>
</dbReference>
<protein>
    <submittedName>
        <fullName evidence="2">HicB family protein</fullName>
    </submittedName>
</protein>
<accession>A0AA35CJB0</accession>
<sequence length="68" mass="7351">MEWDSDGREYVARVPALPGCVTHGKTRPEVLERVREAIEGYIEALSASGDPIPPGDADVTIEEVEVTA</sequence>
<organism evidence="2 3">
    <name type="scientific">Caldinitratiruptor microaerophilus</name>
    <dbReference type="NCBI Taxonomy" id="671077"/>
    <lineage>
        <taxon>Bacteria</taxon>
        <taxon>Bacillati</taxon>
        <taxon>Bacillota</taxon>
        <taxon>Clostridia</taxon>
        <taxon>Eubacteriales</taxon>
        <taxon>Symbiobacteriaceae</taxon>
        <taxon>Caldinitratiruptor</taxon>
    </lineage>
</organism>
<name>A0AA35CJB0_9FIRM</name>
<reference evidence="2" key="1">
    <citation type="submission" date="2022-03" db="EMBL/GenBank/DDBJ databases">
        <title>Complete genome sequence of Caldinitratiruptor microaerophilus.</title>
        <authorList>
            <person name="Mukaiyama R."/>
            <person name="Nishiyama T."/>
            <person name="Ueda K."/>
        </authorList>
    </citation>
    <scope>NUCLEOTIDE SEQUENCE</scope>
    <source>
        <strain evidence="2">JCM 16183</strain>
    </source>
</reference>
<proteinExistence type="predicted"/>
<dbReference type="Pfam" id="PF15919">
    <property type="entry name" value="HicB_lk_antitox"/>
    <property type="match status" value="1"/>
</dbReference>
<dbReference type="InterPro" id="IPR051404">
    <property type="entry name" value="TA_system_antitoxin"/>
</dbReference>
<dbReference type="Gene3D" id="3.30.160.250">
    <property type="match status" value="1"/>
</dbReference>